<dbReference type="Pfam" id="PF09694">
    <property type="entry name" value="Gcw_chp"/>
    <property type="match status" value="1"/>
</dbReference>
<name>A0ABQ0MY34_9GAMM</name>
<evidence type="ECO:0000256" key="1">
    <source>
        <dbReference type="SAM" id="SignalP"/>
    </source>
</evidence>
<dbReference type="RefSeq" id="WP_082606523.1">
    <property type="nucleotide sequence ID" value="NZ_BDQM01000029.1"/>
</dbReference>
<accession>A0ABQ0MY34</accession>
<dbReference type="NCBIfam" id="TIGR02001">
    <property type="entry name" value="gcw_chp"/>
    <property type="match status" value="1"/>
</dbReference>
<dbReference type="Proteomes" id="UP000197068">
    <property type="component" value="Unassembled WGS sequence"/>
</dbReference>
<feature type="signal peptide" evidence="1">
    <location>
        <begin position="1"/>
        <end position="27"/>
    </location>
</feature>
<dbReference type="InterPro" id="IPR010239">
    <property type="entry name" value="CHP02001"/>
</dbReference>
<protein>
    <recommendedName>
        <fullName evidence="4">TIGR02001 family outer membrane protein</fullName>
    </recommendedName>
</protein>
<proteinExistence type="predicted"/>
<comment type="caution">
    <text evidence="2">The sequence shown here is derived from an EMBL/GenBank/DDBJ whole genome shotgun (WGS) entry which is preliminary data.</text>
</comment>
<evidence type="ECO:0000313" key="3">
    <source>
        <dbReference type="Proteomes" id="UP000197068"/>
    </source>
</evidence>
<evidence type="ECO:0000313" key="2">
    <source>
        <dbReference type="EMBL" id="GAW97254.1"/>
    </source>
</evidence>
<evidence type="ECO:0008006" key="4">
    <source>
        <dbReference type="Google" id="ProtNLM"/>
    </source>
</evidence>
<gene>
    <name evidence="2" type="ORF">MTCD1_02880</name>
</gene>
<reference evidence="2 3" key="1">
    <citation type="submission" date="2017-06" db="EMBL/GenBank/DDBJ databases">
        <title>Whole Genome Sequences of Colwellia marinimaniae MTCD1.</title>
        <authorList>
            <person name="Kusumoto H."/>
            <person name="Inoue M."/>
            <person name="Tanikawa K."/>
            <person name="Maeji H."/>
            <person name="Cameron J.H."/>
            <person name="Bartlett D.H."/>
        </authorList>
    </citation>
    <scope>NUCLEOTIDE SEQUENCE [LARGE SCALE GENOMIC DNA]</scope>
    <source>
        <strain evidence="2 3">MTCD1</strain>
    </source>
</reference>
<keyword evidence="3" id="KW-1185">Reference proteome</keyword>
<organism evidence="2 3">
    <name type="scientific">Colwellia marinimaniae</name>
    <dbReference type="NCBI Taxonomy" id="1513592"/>
    <lineage>
        <taxon>Bacteria</taxon>
        <taxon>Pseudomonadati</taxon>
        <taxon>Pseudomonadota</taxon>
        <taxon>Gammaproteobacteria</taxon>
        <taxon>Alteromonadales</taxon>
        <taxon>Colwelliaceae</taxon>
        <taxon>Colwellia</taxon>
    </lineage>
</organism>
<keyword evidence="1" id="KW-0732">Signal</keyword>
<dbReference type="EMBL" id="BDQM01000029">
    <property type="protein sequence ID" value="GAW97254.1"/>
    <property type="molecule type" value="Genomic_DNA"/>
</dbReference>
<feature type="chain" id="PRO_5045277474" description="TIGR02001 family outer membrane protein" evidence="1">
    <location>
        <begin position="28"/>
        <end position="221"/>
    </location>
</feature>
<sequence>MNKMIILPALLSSTLLTSMFFSTAASADDAFSANIGITSNYIWRGITQSDDNFSVSAGADYNHESGFYLGTWAATVDFNDDTNFEYDFYSGYQTNFANIDWDIGYIYYGYQGEDNLAFSEVYLRASYETLSLAVSTLVDNDTDGEFGDSHYFEAAYGFSLPYEISLDLHAGYYNLPADADYNDFNISLSKSGFSLMVSTLTGNDAFEDTLVSLSYSKSFDL</sequence>